<keyword evidence="2" id="KW-1003">Cell membrane</keyword>
<keyword evidence="3 6" id="KW-0812">Transmembrane</keyword>
<evidence type="ECO:0000256" key="4">
    <source>
        <dbReference type="ARBA" id="ARBA00022989"/>
    </source>
</evidence>
<evidence type="ECO:0000313" key="7">
    <source>
        <dbReference type="EMBL" id="RNE62224.1"/>
    </source>
</evidence>
<evidence type="ECO:0000256" key="3">
    <source>
        <dbReference type="ARBA" id="ARBA00022692"/>
    </source>
</evidence>
<dbReference type="GO" id="GO:0022857">
    <property type="term" value="F:transmembrane transporter activity"/>
    <property type="evidence" value="ECO:0007669"/>
    <property type="project" value="InterPro"/>
</dbReference>
<comment type="subcellular location">
    <subcellularLocation>
        <location evidence="1">Cell membrane</location>
        <topology evidence="1">Multi-pass membrane protein</topology>
    </subcellularLocation>
</comment>
<dbReference type="EMBL" id="RDSR01000013">
    <property type="protein sequence ID" value="RNE62224.1"/>
    <property type="molecule type" value="Genomic_DNA"/>
</dbReference>
<evidence type="ECO:0000256" key="1">
    <source>
        <dbReference type="ARBA" id="ARBA00004651"/>
    </source>
</evidence>
<gene>
    <name evidence="7" type="ORF">EEJ31_09085</name>
</gene>
<name>A0A3M8LC31_9MICO</name>
<feature type="transmembrane region" description="Helical" evidence="6">
    <location>
        <begin position="66"/>
        <end position="88"/>
    </location>
</feature>
<evidence type="ECO:0000256" key="2">
    <source>
        <dbReference type="ARBA" id="ARBA00022475"/>
    </source>
</evidence>
<feature type="transmembrane region" description="Helical" evidence="6">
    <location>
        <begin position="6"/>
        <end position="27"/>
    </location>
</feature>
<dbReference type="Pfam" id="PF02653">
    <property type="entry name" value="BPD_transp_2"/>
    <property type="match status" value="1"/>
</dbReference>
<feature type="non-terminal residue" evidence="7">
    <location>
        <position position="196"/>
    </location>
</feature>
<dbReference type="Proteomes" id="UP000279859">
    <property type="component" value="Unassembled WGS sequence"/>
</dbReference>
<keyword evidence="5 6" id="KW-0472">Membrane</keyword>
<evidence type="ECO:0000313" key="8">
    <source>
        <dbReference type="Proteomes" id="UP000279859"/>
    </source>
</evidence>
<protein>
    <submittedName>
        <fullName evidence="7">ABC transporter permease</fullName>
    </submittedName>
</protein>
<sequence>MDGLWAQIFTVGTLAVIIAKTAPLLLAALGGAITQMGNILNIGLEGMMLAGAFTSIAVGAATGSPLLGVLAAVAAGLVLAVIFAVATMYFRADEIVVGIGINLVAAGLTVLLLVVFYGNPGSTPGDVKSRLPQLPLGPLADIPVIGPAISGQTALVWVAFLAVPVYWFVLYRTRFGVHLRAVGEDAVSASAAGIDA</sequence>
<organism evidence="7 8">
    <name type="scientific">Cryobacterium tepidiphilum</name>
    <dbReference type="NCBI Taxonomy" id="2486026"/>
    <lineage>
        <taxon>Bacteria</taxon>
        <taxon>Bacillati</taxon>
        <taxon>Actinomycetota</taxon>
        <taxon>Actinomycetes</taxon>
        <taxon>Micrococcales</taxon>
        <taxon>Microbacteriaceae</taxon>
        <taxon>Cryobacterium</taxon>
    </lineage>
</organism>
<dbReference type="PANTHER" id="PTHR43370">
    <property type="entry name" value="SUGAR ABC TRANSPORTER INTEGRAL MEMBRANE PROTEIN-RELATED"/>
    <property type="match status" value="1"/>
</dbReference>
<proteinExistence type="predicted"/>
<keyword evidence="4 6" id="KW-1133">Transmembrane helix</keyword>
<feature type="transmembrane region" description="Helical" evidence="6">
    <location>
        <begin position="95"/>
        <end position="117"/>
    </location>
</feature>
<reference evidence="7 8" key="1">
    <citation type="submission" date="2018-11" db="EMBL/GenBank/DDBJ databases">
        <title>Cryobacterium sp. nov., isolated from rhizosphere soil of lettuce.</title>
        <authorList>
            <person name="Wang Y."/>
        </authorList>
    </citation>
    <scope>NUCLEOTIDE SEQUENCE [LARGE SCALE GENOMIC DNA]</scope>
    <source>
        <strain evidence="7 8">NEAU-85</strain>
    </source>
</reference>
<feature type="transmembrane region" description="Helical" evidence="6">
    <location>
        <begin position="39"/>
        <end position="60"/>
    </location>
</feature>
<dbReference type="PANTHER" id="PTHR43370:SF2">
    <property type="entry name" value="ABC TRANSPORTER PERMEASE PROTEIN"/>
    <property type="match status" value="1"/>
</dbReference>
<feature type="transmembrane region" description="Helical" evidence="6">
    <location>
        <begin position="154"/>
        <end position="171"/>
    </location>
</feature>
<dbReference type="InterPro" id="IPR001851">
    <property type="entry name" value="ABC_transp_permease"/>
</dbReference>
<keyword evidence="8" id="KW-1185">Reference proteome</keyword>
<comment type="caution">
    <text evidence="7">The sequence shown here is derived from an EMBL/GenBank/DDBJ whole genome shotgun (WGS) entry which is preliminary data.</text>
</comment>
<dbReference type="AlphaFoldDB" id="A0A3M8LC31"/>
<evidence type="ECO:0000256" key="6">
    <source>
        <dbReference type="SAM" id="Phobius"/>
    </source>
</evidence>
<dbReference type="GO" id="GO:0005886">
    <property type="term" value="C:plasma membrane"/>
    <property type="evidence" value="ECO:0007669"/>
    <property type="project" value="UniProtKB-SubCell"/>
</dbReference>
<evidence type="ECO:0000256" key="5">
    <source>
        <dbReference type="ARBA" id="ARBA00023136"/>
    </source>
</evidence>
<accession>A0A3M8LC31</accession>